<keyword evidence="1" id="KW-0560">Oxidoreductase</keyword>
<dbReference type="PIRSF" id="PIRSF016578">
    <property type="entry name" value="HsaA"/>
    <property type="match status" value="1"/>
</dbReference>
<protein>
    <submittedName>
        <fullName evidence="4">Alkylation response protein AidB-like acyl-CoA dehydrogenase</fullName>
    </submittedName>
</protein>
<organism evidence="4 5">
    <name type="scientific">Psychrobacillus insolitus</name>
    <dbReference type="NCBI Taxonomy" id="1461"/>
    <lineage>
        <taxon>Bacteria</taxon>
        <taxon>Bacillati</taxon>
        <taxon>Bacillota</taxon>
        <taxon>Bacilli</taxon>
        <taxon>Bacillales</taxon>
        <taxon>Bacillaceae</taxon>
        <taxon>Psychrobacillus</taxon>
    </lineage>
</organism>
<dbReference type="InterPro" id="IPR046373">
    <property type="entry name" value="Acyl-CoA_Oxase/DH_mid-dom_sf"/>
</dbReference>
<proteinExistence type="predicted"/>
<evidence type="ECO:0000259" key="2">
    <source>
        <dbReference type="Pfam" id="PF02771"/>
    </source>
</evidence>
<dbReference type="Pfam" id="PF02771">
    <property type="entry name" value="Acyl-CoA_dh_N"/>
    <property type="match status" value="1"/>
</dbReference>
<dbReference type="InterPro" id="IPR013786">
    <property type="entry name" value="AcylCoA_DH/ox_N"/>
</dbReference>
<dbReference type="SUPFAM" id="SSF56645">
    <property type="entry name" value="Acyl-CoA dehydrogenase NM domain-like"/>
    <property type="match status" value="1"/>
</dbReference>
<evidence type="ECO:0000313" key="5">
    <source>
        <dbReference type="Proteomes" id="UP000248646"/>
    </source>
</evidence>
<reference evidence="4 5" key="1">
    <citation type="submission" date="2018-06" db="EMBL/GenBank/DDBJ databases">
        <title>Genomic Encyclopedia of Type Strains, Phase IV (KMG-IV): sequencing the most valuable type-strain genomes for metagenomic binning, comparative biology and taxonomic classification.</title>
        <authorList>
            <person name="Goeker M."/>
        </authorList>
    </citation>
    <scope>NUCLEOTIDE SEQUENCE [LARGE SCALE GENOMIC DNA]</scope>
    <source>
        <strain evidence="4 5">DSM 5</strain>
    </source>
</reference>
<keyword evidence="5" id="KW-1185">Reference proteome</keyword>
<dbReference type="SUPFAM" id="SSF47203">
    <property type="entry name" value="Acyl-CoA dehydrogenase C-terminal domain-like"/>
    <property type="match status" value="1"/>
</dbReference>
<dbReference type="GO" id="GO:0003995">
    <property type="term" value="F:acyl-CoA dehydrogenase activity"/>
    <property type="evidence" value="ECO:0007669"/>
    <property type="project" value="TreeGrafter"/>
</dbReference>
<evidence type="ECO:0000256" key="1">
    <source>
        <dbReference type="ARBA" id="ARBA00023002"/>
    </source>
</evidence>
<dbReference type="RefSeq" id="WP_111440138.1">
    <property type="nucleotide sequence ID" value="NZ_QKZI01000006.1"/>
</dbReference>
<gene>
    <name evidence="4" type="ORF">C7437_106101</name>
</gene>
<dbReference type="InterPro" id="IPR013107">
    <property type="entry name" value="Acyl-CoA_DH_C"/>
</dbReference>
<dbReference type="Pfam" id="PF08028">
    <property type="entry name" value="Acyl-CoA_dh_2"/>
    <property type="match status" value="1"/>
</dbReference>
<dbReference type="EMBL" id="QKZI01000006">
    <property type="protein sequence ID" value="PZX03676.1"/>
    <property type="molecule type" value="Genomic_DNA"/>
</dbReference>
<dbReference type="Gene3D" id="1.20.140.10">
    <property type="entry name" value="Butyryl-CoA Dehydrogenase, subunit A, domain 3"/>
    <property type="match status" value="1"/>
</dbReference>
<dbReference type="PANTHER" id="PTHR43884">
    <property type="entry name" value="ACYL-COA DEHYDROGENASE"/>
    <property type="match status" value="1"/>
</dbReference>
<dbReference type="InterPro" id="IPR036250">
    <property type="entry name" value="AcylCo_DH-like_C"/>
</dbReference>
<dbReference type="AlphaFoldDB" id="A0A2W7MJP6"/>
<dbReference type="InterPro" id="IPR037069">
    <property type="entry name" value="AcylCoA_DH/ox_N_sf"/>
</dbReference>
<accession>A0A2W7MJP6</accession>
<sequence length="402" mass="44313">MVNKQMVVESTIYEELLGKAEAMIPNLRERIGEVESLRSIPQSTIDELTEAGLLKLLTPKKYGGYQLNFRQYLDIVSQIGKGCGSTAWVVSLINVVKWFVSVNFTEEVHDVVFKDDAIANCCGVFEPRKCDVEKVEGGYLIKDGMRGFASGSNHSDYFFLGFPQVNENGEVEGLAAALIPRKDVNVLDDWDTMSMRGTGSNSLTVKNVFVPEKWITSLSKAVVGEYPSVHLQDQALYRSALIPVASLVLLAPGIGLSAAAKEIFLEKLPNRRIQYTFHNKQAEAAITHLQLAEAVMKMETASLLAYRCADEIDKWAASGEYMDFNGRVQARVDSSYANRLNCEAVDIIFSIAGGSAISESNLLSKIMKDSKTPPQHGLIVPTTGLELYGRILAKQEPNTFLV</sequence>
<comment type="caution">
    <text evidence="4">The sequence shown here is derived from an EMBL/GenBank/DDBJ whole genome shotgun (WGS) entry which is preliminary data.</text>
</comment>
<dbReference type="PANTHER" id="PTHR43884:SF12">
    <property type="entry name" value="ISOVALERYL-COA DEHYDROGENASE, MITOCHONDRIAL-RELATED"/>
    <property type="match status" value="1"/>
</dbReference>
<dbReference type="GO" id="GO:0050660">
    <property type="term" value="F:flavin adenine dinucleotide binding"/>
    <property type="evidence" value="ECO:0007669"/>
    <property type="project" value="InterPro"/>
</dbReference>
<dbReference type="OrthoDB" id="1170793at2"/>
<dbReference type="Proteomes" id="UP000248646">
    <property type="component" value="Unassembled WGS sequence"/>
</dbReference>
<dbReference type="Gene3D" id="1.10.540.10">
    <property type="entry name" value="Acyl-CoA dehydrogenase/oxidase, N-terminal domain"/>
    <property type="match status" value="1"/>
</dbReference>
<feature type="domain" description="Acyl-CoA dehydrogenase/oxidase N-terminal" evidence="2">
    <location>
        <begin position="28"/>
        <end position="96"/>
    </location>
</feature>
<name>A0A2W7MJP6_9BACI</name>
<dbReference type="Gene3D" id="2.40.110.10">
    <property type="entry name" value="Butyryl-CoA Dehydrogenase, subunit A, domain 2"/>
    <property type="match status" value="1"/>
</dbReference>
<evidence type="ECO:0000259" key="3">
    <source>
        <dbReference type="Pfam" id="PF08028"/>
    </source>
</evidence>
<evidence type="ECO:0000313" key="4">
    <source>
        <dbReference type="EMBL" id="PZX03676.1"/>
    </source>
</evidence>
<feature type="domain" description="Acyl-CoA dehydrogenase C-terminal" evidence="3">
    <location>
        <begin position="249"/>
        <end position="377"/>
    </location>
</feature>
<dbReference type="InterPro" id="IPR009100">
    <property type="entry name" value="AcylCoA_DH/oxidase_NM_dom_sf"/>
</dbReference>